<feature type="compositionally biased region" description="Acidic residues" evidence="1">
    <location>
        <begin position="140"/>
        <end position="159"/>
    </location>
</feature>
<dbReference type="Pfam" id="PF04090">
    <property type="entry name" value="Rrn11"/>
    <property type="match status" value="1"/>
</dbReference>
<dbReference type="GO" id="GO:0003743">
    <property type="term" value="F:translation initiation factor activity"/>
    <property type="evidence" value="ECO:0007669"/>
    <property type="project" value="UniProtKB-KW"/>
</dbReference>
<feature type="compositionally biased region" description="Basic and acidic residues" evidence="1">
    <location>
        <begin position="614"/>
        <end position="628"/>
    </location>
</feature>
<evidence type="ECO:0000313" key="4">
    <source>
        <dbReference type="Proteomes" id="UP000002605"/>
    </source>
</evidence>
<accession>B9WM54</accession>
<sequence length="680" mass="79390">MFEDITFRNNQHRRATKTSHQLIIKYQELKKFTEIYKSLLKKGKTKKKKSQLQRKKILQLIHQELNKRSLLKPEETFEIWHELSDSINKNVAKNVSKKKSSKKGKKGLKDKPETELTGHQGNELLRKKVIDLIEGNEVKEQEEEEQEDEEENKEEEEEDLMTHKLNQFVNNFDSSNRLSKFKFLIESNGLEILPGRNSNNEEDNNINDNDSIEMMIHKSKSAFRQHINNLTTLLHLQMMKKNWSIAYKIFALLIRFPQVDIRTIWPLGIEILMQLDQNKTNFLKVKKFFNYLSSFYMITDNNPATRFISINHNNRSTVAPVWRSGSKTLTPLYVITSLWYIFIQNDYEQVLNKINELILEPPYNSEGVLYFISSLCHLCLGWKLVDTYITGGGGGGDSNEDDERYIVEKQLNIIKNKIQEDFEKCEKYQFIYPKHEIESQFNELMTAVSNKIKENNSTINNNRDTTMNSVSGSSSSEENDLDWDAISSDEDSDNEENKNETLIPTQIDSLYRSNGYNQDKYHSHKKQQPQNHRSNHNDDDDDDDDKNLVEVNFTDDESMDESNHLKIENHKEDDIPASQPLDLDGDMMMMNGHNHDDEEDDDEDNDTQAIESIDSDHEEDRITKTLDSFDTRRNSLELYNKKSSSVEPPTDTLKITSPSKDTASQQTMLDFDFDFDFDSE</sequence>
<dbReference type="eggNOG" id="ENOG502R1IK">
    <property type="taxonomic scope" value="Eukaryota"/>
</dbReference>
<feature type="compositionally biased region" description="Basic and acidic residues" evidence="1">
    <location>
        <begin position="107"/>
        <end position="116"/>
    </location>
</feature>
<feature type="compositionally biased region" description="Basic residues" evidence="1">
    <location>
        <begin position="95"/>
        <end position="106"/>
    </location>
</feature>
<feature type="region of interest" description="Disordered" evidence="1">
    <location>
        <begin position="94"/>
        <end position="121"/>
    </location>
</feature>
<reference evidence="3 4" key="1">
    <citation type="journal article" date="2009" name="Genome Res.">
        <title>Comparative genomics of the fungal pathogens Candida dubliniensis and Candida albicans.</title>
        <authorList>
            <person name="Jackson A.P."/>
            <person name="Gamble J.A."/>
            <person name="Yeomans T."/>
            <person name="Moran G.P."/>
            <person name="Saunders D."/>
            <person name="Harris D."/>
            <person name="Aslett M."/>
            <person name="Barrell J.F."/>
            <person name="Butler G."/>
            <person name="Citiulo F."/>
            <person name="Coleman D.C."/>
            <person name="de Groot P.W.J."/>
            <person name="Goodwin T.J."/>
            <person name="Quail M.A."/>
            <person name="McQuillan J."/>
            <person name="Munro C.A."/>
            <person name="Pain A."/>
            <person name="Poulter R.T."/>
            <person name="Rajandream M.A."/>
            <person name="Renauld H."/>
            <person name="Spiering M.J."/>
            <person name="Tivey A."/>
            <person name="Gow N.A.R."/>
            <person name="Barrell B."/>
            <person name="Sullivan D.J."/>
            <person name="Berriman M."/>
        </authorList>
    </citation>
    <scope>NUCLEOTIDE SEQUENCE [LARGE SCALE GENOMIC DNA]</scope>
    <source>
        <strain evidence="4">CD36 / ATCC MYA-646 / CBS 7987 / NCPF 3949 / NRRL Y-17841</strain>
    </source>
</reference>
<dbReference type="InterPro" id="IPR007224">
    <property type="entry name" value="TIF_Rrn11"/>
</dbReference>
<name>B9WM54_CANDC</name>
<dbReference type="KEGG" id="cdu:CD36_31980"/>
<dbReference type="GO" id="GO:0017025">
    <property type="term" value="F:TBP-class protein binding"/>
    <property type="evidence" value="ECO:0007669"/>
    <property type="project" value="TreeGrafter"/>
</dbReference>
<feature type="compositionally biased region" description="Polar residues" evidence="1">
    <location>
        <begin position="641"/>
        <end position="665"/>
    </location>
</feature>
<feature type="compositionally biased region" description="Acidic residues" evidence="1">
    <location>
        <begin position="477"/>
        <end position="494"/>
    </location>
</feature>
<proteinExistence type="predicted"/>
<keyword evidence="3" id="KW-0396">Initiation factor</keyword>
<dbReference type="VEuPathDB" id="FungiDB:CD36_31980"/>
<dbReference type="GO" id="GO:0001181">
    <property type="term" value="F:RNA polymerase I general transcription initiation factor activity"/>
    <property type="evidence" value="ECO:0007669"/>
    <property type="project" value="InterPro"/>
</dbReference>
<dbReference type="GeneID" id="8049792"/>
<protein>
    <submittedName>
        <fullName evidence="3">RNA polymerase I-specific transcription initiation factor, putative</fullName>
    </submittedName>
</protein>
<keyword evidence="3" id="KW-0648">Protein biosynthesis</keyword>
<feature type="compositionally biased region" description="Polar residues" evidence="1">
    <location>
        <begin position="502"/>
        <end position="517"/>
    </location>
</feature>
<dbReference type="RefSeq" id="XP_002422163.1">
    <property type="nucleotide sequence ID" value="XM_002422118.1"/>
</dbReference>
<keyword evidence="4" id="KW-1185">Reference proteome</keyword>
<dbReference type="GO" id="GO:0042790">
    <property type="term" value="P:nucleolar large rRNA transcription by RNA polymerase I"/>
    <property type="evidence" value="ECO:0007669"/>
    <property type="project" value="TreeGrafter"/>
</dbReference>
<dbReference type="InterPro" id="IPR053029">
    <property type="entry name" value="RNA_pol_I-specific_init_factor"/>
</dbReference>
<feature type="region of interest" description="Disordered" evidence="1">
    <location>
        <begin position="640"/>
        <end position="665"/>
    </location>
</feature>
<dbReference type="AlphaFoldDB" id="B9WM54"/>
<feature type="region of interest" description="Disordered" evidence="1">
    <location>
        <begin position="135"/>
        <end position="159"/>
    </location>
</feature>
<dbReference type="GO" id="GO:0001164">
    <property type="term" value="F:RNA polymerase I core promoter sequence-specific DNA binding"/>
    <property type="evidence" value="ECO:0007669"/>
    <property type="project" value="InterPro"/>
</dbReference>
<feature type="compositionally biased region" description="Basic and acidic residues" evidence="1">
    <location>
        <begin position="561"/>
        <end position="574"/>
    </location>
</feature>
<evidence type="ECO:0000256" key="1">
    <source>
        <dbReference type="SAM" id="MobiDB-lite"/>
    </source>
</evidence>
<dbReference type="Proteomes" id="UP000002605">
    <property type="component" value="Chromosome R"/>
</dbReference>
<dbReference type="HOGENOM" id="CLU_025508_0_0_1"/>
<gene>
    <name evidence="2" type="ordered locus">Cd36_31980</name>
    <name evidence="3" type="ORF">CD36_31980</name>
</gene>
<dbReference type="GO" id="GO:0070860">
    <property type="term" value="C:RNA polymerase I core factor complex"/>
    <property type="evidence" value="ECO:0007669"/>
    <property type="project" value="TreeGrafter"/>
</dbReference>
<dbReference type="PANTHER" id="PTHR28244:SF1">
    <property type="entry name" value="RNA POLYMERASE I-SPECIFIC TRANSCRIPTION INITIATION FACTOR RRN11"/>
    <property type="match status" value="1"/>
</dbReference>
<dbReference type="CGD" id="CAL0000165359">
    <property type="gene designation" value="Cd36_31980"/>
</dbReference>
<dbReference type="OrthoDB" id="2159786at2759"/>
<feature type="compositionally biased region" description="Polar residues" evidence="1">
    <location>
        <begin position="455"/>
        <end position="468"/>
    </location>
</feature>
<evidence type="ECO:0000313" key="2">
    <source>
        <dbReference type="CGD" id="CAL0000165359"/>
    </source>
</evidence>
<organism evidence="3 4">
    <name type="scientific">Candida dubliniensis (strain CD36 / ATCC MYA-646 / CBS 7987 / NCPF 3949 / NRRL Y-17841)</name>
    <name type="common">Yeast</name>
    <dbReference type="NCBI Taxonomy" id="573826"/>
    <lineage>
        <taxon>Eukaryota</taxon>
        <taxon>Fungi</taxon>
        <taxon>Dikarya</taxon>
        <taxon>Ascomycota</taxon>
        <taxon>Saccharomycotina</taxon>
        <taxon>Pichiomycetes</taxon>
        <taxon>Debaryomycetaceae</taxon>
        <taxon>Candida/Lodderomyces clade</taxon>
        <taxon>Candida</taxon>
    </lineage>
</organism>
<dbReference type="PANTHER" id="PTHR28244">
    <property type="entry name" value="RNA POLYMERASE I-SPECIFIC TRANSCRIPTION INITIATION FACTOR RRN11"/>
    <property type="match status" value="1"/>
</dbReference>
<dbReference type="EMBL" id="FM992695">
    <property type="protein sequence ID" value="CAX40167.1"/>
    <property type="molecule type" value="Genomic_DNA"/>
</dbReference>
<feature type="compositionally biased region" description="Acidic residues" evidence="1">
    <location>
        <begin position="597"/>
        <end position="606"/>
    </location>
</feature>
<feature type="region of interest" description="Disordered" evidence="1">
    <location>
        <begin position="455"/>
        <end position="628"/>
    </location>
</feature>
<evidence type="ECO:0000313" key="3">
    <source>
        <dbReference type="EMBL" id="CAX40167.1"/>
    </source>
</evidence>